<gene>
    <name evidence="5" type="ORF">UREOM_5670</name>
</gene>
<proteinExistence type="inferred from homology"/>
<dbReference type="HAMAP" id="MF_00984">
    <property type="entry name" value="SSB"/>
    <property type="match status" value="1"/>
</dbReference>
<dbReference type="NCBIfam" id="TIGR00621">
    <property type="entry name" value="ssb"/>
    <property type="match status" value="1"/>
</dbReference>
<dbReference type="InterPro" id="IPR012340">
    <property type="entry name" value="NA-bd_OB-fold"/>
</dbReference>
<evidence type="ECO:0000256" key="4">
    <source>
        <dbReference type="SAM" id="MobiDB-lite"/>
    </source>
</evidence>
<evidence type="ECO:0000256" key="1">
    <source>
        <dbReference type="ARBA" id="ARBA00023125"/>
    </source>
</evidence>
<dbReference type="InterPro" id="IPR000424">
    <property type="entry name" value="Primosome_PriB/ssb"/>
</dbReference>
<reference evidence="5" key="1">
    <citation type="submission" date="2024-02" db="EMBL/GenBank/DDBJ databases">
        <title>Draft genome sequence of new strains in genus Ureaplasma.</title>
        <authorList>
            <person name="Nakajima Y."/>
            <person name="Segawa T."/>
        </authorList>
    </citation>
    <scope>NUCLEOTIDE SEQUENCE [LARGE SCALE GENOMIC DNA]</scope>
    <source>
        <strain evidence="5">OM1</strain>
    </source>
</reference>
<dbReference type="Gene3D" id="2.40.50.140">
    <property type="entry name" value="Nucleic acid-binding proteins"/>
    <property type="match status" value="1"/>
</dbReference>
<dbReference type="Proteomes" id="UP001449582">
    <property type="component" value="Unassembled WGS sequence"/>
</dbReference>
<sequence>MNKVFLNGYLARDPQQRITSKGLEQSNITVAVNDIKNYNETHFIPCVSWGVQAKYINSNLKKGSFVAIDGRLSVRNYVTNEGQTRYVTEVIIDNVRNFGNRRTSEESETTNNGVGNSSFASGLSSSNRSQTVEDGIHANLDDVFATDTYSSKNDDIEELDWDDDLN</sequence>
<dbReference type="RefSeq" id="WP_353290017.1">
    <property type="nucleotide sequence ID" value="NZ_BAABQM010000004.1"/>
</dbReference>
<dbReference type="PANTHER" id="PTHR10302:SF27">
    <property type="entry name" value="SINGLE-STRANDED DNA-BINDING PROTEIN"/>
    <property type="match status" value="1"/>
</dbReference>
<dbReference type="InterPro" id="IPR011344">
    <property type="entry name" value="ssDNA-bd"/>
</dbReference>
<evidence type="ECO:0000256" key="3">
    <source>
        <dbReference type="RuleBase" id="RU000524"/>
    </source>
</evidence>
<feature type="compositionally biased region" description="Low complexity" evidence="4">
    <location>
        <begin position="117"/>
        <end position="129"/>
    </location>
</feature>
<dbReference type="PROSITE" id="PS50935">
    <property type="entry name" value="SSB"/>
    <property type="match status" value="1"/>
</dbReference>
<organism evidence="5 6">
    <name type="scientific">Ureaplasma ceti</name>
    <dbReference type="NCBI Taxonomy" id="3119530"/>
    <lineage>
        <taxon>Bacteria</taxon>
        <taxon>Bacillati</taxon>
        <taxon>Mycoplasmatota</taxon>
        <taxon>Mycoplasmoidales</taxon>
        <taxon>Mycoplasmoidaceae</taxon>
        <taxon>Ureaplasma</taxon>
    </lineage>
</organism>
<keyword evidence="6" id="KW-1185">Reference proteome</keyword>
<protein>
    <recommendedName>
        <fullName evidence="2 3">Single-stranded DNA-binding protein</fullName>
        <shortName evidence="2">SSB</shortName>
    </recommendedName>
</protein>
<evidence type="ECO:0000256" key="2">
    <source>
        <dbReference type="HAMAP-Rule" id="MF_00984"/>
    </source>
</evidence>
<comment type="caution">
    <text evidence="2">Lacks conserved residue(s) required for the propagation of feature annotation.</text>
</comment>
<accession>A0ABP9U9Q6</accession>
<feature type="region of interest" description="Disordered" evidence="4">
    <location>
        <begin position="102"/>
        <end position="130"/>
    </location>
</feature>
<evidence type="ECO:0000313" key="5">
    <source>
        <dbReference type="EMBL" id="GAA5414856.1"/>
    </source>
</evidence>
<name>A0ABP9U9Q6_9BACT</name>
<keyword evidence="1 2" id="KW-0238">DNA-binding</keyword>
<comment type="subunit">
    <text evidence="2">Homotetramer.</text>
</comment>
<dbReference type="CDD" id="cd04496">
    <property type="entry name" value="SSB_OBF"/>
    <property type="match status" value="1"/>
</dbReference>
<evidence type="ECO:0000313" key="6">
    <source>
        <dbReference type="Proteomes" id="UP001449582"/>
    </source>
</evidence>
<dbReference type="SUPFAM" id="SSF50249">
    <property type="entry name" value="Nucleic acid-binding proteins"/>
    <property type="match status" value="1"/>
</dbReference>
<comment type="caution">
    <text evidence="5">The sequence shown here is derived from an EMBL/GenBank/DDBJ whole genome shotgun (WGS) entry which is preliminary data.</text>
</comment>
<dbReference type="PANTHER" id="PTHR10302">
    <property type="entry name" value="SINGLE-STRANDED DNA-BINDING PROTEIN"/>
    <property type="match status" value="1"/>
</dbReference>
<dbReference type="EMBL" id="BAABQM010000004">
    <property type="protein sequence ID" value="GAA5414856.1"/>
    <property type="molecule type" value="Genomic_DNA"/>
</dbReference>
<dbReference type="Pfam" id="PF00436">
    <property type="entry name" value="SSB"/>
    <property type="match status" value="1"/>
</dbReference>